<keyword evidence="2" id="KW-1185">Reference proteome</keyword>
<evidence type="ECO:0000313" key="1">
    <source>
        <dbReference type="EMBL" id="PAV92285.1"/>
    </source>
</evidence>
<comment type="caution">
    <text evidence="1">The sequence shown here is derived from an EMBL/GenBank/DDBJ whole genome shotgun (WGS) entry which is preliminary data.</text>
</comment>
<evidence type="ECO:0000313" key="2">
    <source>
        <dbReference type="Proteomes" id="UP000218231"/>
    </source>
</evidence>
<gene>
    <name evidence="1" type="ORF">WR25_01206</name>
</gene>
<dbReference type="SUPFAM" id="SSF54001">
    <property type="entry name" value="Cysteine proteinases"/>
    <property type="match status" value="1"/>
</dbReference>
<accession>A0A2A2M1X1</accession>
<dbReference type="InterPro" id="IPR038765">
    <property type="entry name" value="Papain-like_cys_pep_sf"/>
</dbReference>
<reference evidence="1 2" key="1">
    <citation type="journal article" date="2017" name="Curr. Biol.">
        <title>Genome architecture and evolution of a unichromosomal asexual nematode.</title>
        <authorList>
            <person name="Fradin H."/>
            <person name="Zegar C."/>
            <person name="Gutwein M."/>
            <person name="Lucas J."/>
            <person name="Kovtun M."/>
            <person name="Corcoran D."/>
            <person name="Baugh L.R."/>
            <person name="Kiontke K."/>
            <person name="Gunsalus K."/>
            <person name="Fitch D.H."/>
            <person name="Piano F."/>
        </authorList>
    </citation>
    <scope>NUCLEOTIDE SEQUENCE [LARGE SCALE GENOMIC DNA]</scope>
    <source>
        <strain evidence="1">PF1309</strain>
    </source>
</reference>
<name>A0A2A2M1X1_9BILA</name>
<organism evidence="1 2">
    <name type="scientific">Diploscapter pachys</name>
    <dbReference type="NCBI Taxonomy" id="2018661"/>
    <lineage>
        <taxon>Eukaryota</taxon>
        <taxon>Metazoa</taxon>
        <taxon>Ecdysozoa</taxon>
        <taxon>Nematoda</taxon>
        <taxon>Chromadorea</taxon>
        <taxon>Rhabditida</taxon>
        <taxon>Rhabditina</taxon>
        <taxon>Rhabditomorpha</taxon>
        <taxon>Rhabditoidea</taxon>
        <taxon>Rhabditidae</taxon>
        <taxon>Diploscapter</taxon>
    </lineage>
</organism>
<proteinExistence type="predicted"/>
<dbReference type="Proteomes" id="UP000218231">
    <property type="component" value="Unassembled WGS sequence"/>
</dbReference>
<sequence length="355" mass="39942">MLLPQIFLRRWRQRKKANSYSLALALRPMRRSTFLPDMKELGKVDGLLQAGDIILCTGETIGAKVITKGQKLLNDNARSSHVALIHADFVCVDAMPGDGVTNRLVSEVLTKVKPDWRVIRCKKLTQEHTDAVYRACAYYLAQPYKILPSKKPMKTAAYCSELARKVFLHTGITGIGIPNDSVLTPGRFDDLVDNHPEWEDVTEQVRPAIDFCMKYPELMKVSARLMIEGLKLNRKRFEERKEQVQQIQLLASRKKIPKEKAKEMIKAIREIENDMNHKFWDHSKAKPQFTSDAKALSESAKLFGITPHFLTLLSSTRARNAFTKSESPDLRLSVAAAVAESSAVTPARSASVPIA</sequence>
<dbReference type="AlphaFoldDB" id="A0A2A2M1X1"/>
<dbReference type="Gene3D" id="3.90.1720.10">
    <property type="entry name" value="endopeptidase domain like (from Nostoc punctiforme)"/>
    <property type="match status" value="1"/>
</dbReference>
<protein>
    <submittedName>
        <fullName evidence="1">Uncharacterized protein</fullName>
    </submittedName>
</protein>
<dbReference type="EMBL" id="LIAE01006249">
    <property type="protein sequence ID" value="PAV92285.1"/>
    <property type="molecule type" value="Genomic_DNA"/>
</dbReference>